<dbReference type="Proteomes" id="UP001595797">
    <property type="component" value="Unassembled WGS sequence"/>
</dbReference>
<evidence type="ECO:0000259" key="1">
    <source>
        <dbReference type="PROSITE" id="PS51677"/>
    </source>
</evidence>
<dbReference type="InterPro" id="IPR011330">
    <property type="entry name" value="Glyco_hydro/deAcase_b/a-brl"/>
</dbReference>
<dbReference type="Gene3D" id="3.20.20.370">
    <property type="entry name" value="Glycoside hydrolase/deacetylase"/>
    <property type="match status" value="1"/>
</dbReference>
<dbReference type="InterPro" id="IPR050248">
    <property type="entry name" value="Polysacc_deacetylase_ArnD"/>
</dbReference>
<dbReference type="RefSeq" id="WP_277550284.1">
    <property type="nucleotide sequence ID" value="NZ_JARAMH010000003.1"/>
</dbReference>
<feature type="domain" description="NodB homology" evidence="1">
    <location>
        <begin position="37"/>
        <end position="223"/>
    </location>
</feature>
<protein>
    <submittedName>
        <fullName evidence="2">Polysaccharide deacetylase family protein</fullName>
    </submittedName>
</protein>
<proteinExistence type="predicted"/>
<accession>A0ABV9THR8</accession>
<dbReference type="InterPro" id="IPR002509">
    <property type="entry name" value="NODB_dom"/>
</dbReference>
<dbReference type="Pfam" id="PF01522">
    <property type="entry name" value="Polysacc_deac_1"/>
    <property type="match status" value="1"/>
</dbReference>
<dbReference type="SUPFAM" id="SSF88713">
    <property type="entry name" value="Glycoside hydrolase/deacetylase"/>
    <property type="match status" value="1"/>
</dbReference>
<dbReference type="PROSITE" id="PS51677">
    <property type="entry name" value="NODB"/>
    <property type="match status" value="1"/>
</dbReference>
<comment type="caution">
    <text evidence="2">The sequence shown here is derived from an EMBL/GenBank/DDBJ whole genome shotgun (WGS) entry which is preliminary data.</text>
</comment>
<name>A0ABV9THR8_9MICC</name>
<gene>
    <name evidence="2" type="ORF">ACFPCS_08140</name>
</gene>
<dbReference type="PANTHER" id="PTHR10587">
    <property type="entry name" value="GLYCOSYL TRANSFERASE-RELATED"/>
    <property type="match status" value="1"/>
</dbReference>
<reference evidence="3" key="1">
    <citation type="journal article" date="2019" name="Int. J. Syst. Evol. Microbiol.">
        <title>The Global Catalogue of Microorganisms (GCM) 10K type strain sequencing project: providing services to taxonomists for standard genome sequencing and annotation.</title>
        <authorList>
            <consortium name="The Broad Institute Genomics Platform"/>
            <consortium name="The Broad Institute Genome Sequencing Center for Infectious Disease"/>
            <person name="Wu L."/>
            <person name="Ma J."/>
        </authorList>
    </citation>
    <scope>NUCLEOTIDE SEQUENCE [LARGE SCALE GENOMIC DNA]</scope>
    <source>
        <strain evidence="3">CGMCC 4.6946</strain>
    </source>
</reference>
<keyword evidence="3" id="KW-1185">Reference proteome</keyword>
<sequence>MSSVLRTGSLRARTARGVLRPAARVLGTPVRVRTDAPRIALTFDDGPVRAVTPGILDVLRDFDARATFFVLMTRARPDPGLVRELGAAGHEVGLHGADHRSLRTFTPGEVRDRTRRARDELEQITGASVTWFRPPYGEQSPARWAAVRSLGLEPVLWSATTWDWKDVPQARRVEKAIDGCSAGAILLAHDNFADEVDGVSDGPRPEVDKTDLLTRVLSGLADRGTSATTVSELLGTGRFERRISFAG</sequence>
<evidence type="ECO:0000313" key="3">
    <source>
        <dbReference type="Proteomes" id="UP001595797"/>
    </source>
</evidence>
<dbReference type="PANTHER" id="PTHR10587:SF137">
    <property type="entry name" value="4-DEOXY-4-FORMAMIDO-L-ARABINOSE-PHOSPHOUNDECAPRENOL DEFORMYLASE ARND-RELATED"/>
    <property type="match status" value="1"/>
</dbReference>
<organism evidence="2 3">
    <name type="scientific">Kocuria oceani</name>
    <dbReference type="NCBI Taxonomy" id="988827"/>
    <lineage>
        <taxon>Bacteria</taxon>
        <taxon>Bacillati</taxon>
        <taxon>Actinomycetota</taxon>
        <taxon>Actinomycetes</taxon>
        <taxon>Micrococcales</taxon>
        <taxon>Micrococcaceae</taxon>
        <taxon>Kocuria</taxon>
    </lineage>
</organism>
<dbReference type="EMBL" id="JBHSIW010000008">
    <property type="protein sequence ID" value="MFC4903534.1"/>
    <property type="molecule type" value="Genomic_DNA"/>
</dbReference>
<evidence type="ECO:0000313" key="2">
    <source>
        <dbReference type="EMBL" id="MFC4903534.1"/>
    </source>
</evidence>